<name>A0A4P9C9Q3_EUBML</name>
<keyword evidence="2" id="KW-1185">Reference proteome</keyword>
<organism evidence="1 2">
    <name type="scientific">Eubacterium maltosivorans</name>
    <dbReference type="NCBI Taxonomy" id="2041044"/>
    <lineage>
        <taxon>Bacteria</taxon>
        <taxon>Bacillati</taxon>
        <taxon>Bacillota</taxon>
        <taxon>Clostridia</taxon>
        <taxon>Eubacteriales</taxon>
        <taxon>Eubacteriaceae</taxon>
        <taxon>Eubacterium</taxon>
    </lineage>
</organism>
<dbReference type="AlphaFoldDB" id="A0A4P9C9Q3"/>
<protein>
    <submittedName>
        <fullName evidence="1">Uncharacterized protein</fullName>
    </submittedName>
</protein>
<evidence type="ECO:0000313" key="1">
    <source>
        <dbReference type="EMBL" id="QCT71541.1"/>
    </source>
</evidence>
<reference evidence="1 2" key="1">
    <citation type="submission" date="2018-05" db="EMBL/GenBank/DDBJ databases">
        <title>Genome comparison of Eubacterium sp.</title>
        <authorList>
            <person name="Feng Y."/>
            <person name="Sanchez-Andrea I."/>
            <person name="Stams A.J.M."/>
            <person name="De Vos W.M."/>
        </authorList>
    </citation>
    <scope>NUCLEOTIDE SEQUENCE [LARGE SCALE GENOMIC DNA]</scope>
    <source>
        <strain evidence="1 2">YI</strain>
    </source>
</reference>
<evidence type="ECO:0000313" key="2">
    <source>
        <dbReference type="Proteomes" id="UP000218387"/>
    </source>
</evidence>
<proteinExistence type="predicted"/>
<dbReference type="KEGG" id="emt:CPZ25_009445"/>
<accession>A0A4P9C9Q3</accession>
<dbReference type="EMBL" id="CP029487">
    <property type="protein sequence ID" value="QCT71541.1"/>
    <property type="molecule type" value="Genomic_DNA"/>
</dbReference>
<dbReference type="RefSeq" id="WP_096920294.1">
    <property type="nucleotide sequence ID" value="NZ_CP029487.1"/>
</dbReference>
<dbReference type="Proteomes" id="UP000218387">
    <property type="component" value="Chromosome"/>
</dbReference>
<gene>
    <name evidence="1" type="ORF">CPZ25_009445</name>
</gene>
<sequence length="60" mass="6880">MLKLLLEGGYEVLLKETWQSYSDALHENDDDPEVILKQSNEQFIAVNKDKIVAVADIEME</sequence>